<dbReference type="EMBL" id="GL883029">
    <property type="protein sequence ID" value="EGG14018.1"/>
    <property type="molecule type" value="Genomic_DNA"/>
</dbReference>
<organism evidence="1 2">
    <name type="scientific">Cavenderia fasciculata</name>
    <name type="common">Slime mold</name>
    <name type="synonym">Dictyostelium fasciculatum</name>
    <dbReference type="NCBI Taxonomy" id="261658"/>
    <lineage>
        <taxon>Eukaryota</taxon>
        <taxon>Amoebozoa</taxon>
        <taxon>Evosea</taxon>
        <taxon>Eumycetozoa</taxon>
        <taxon>Dictyostelia</taxon>
        <taxon>Acytosteliales</taxon>
        <taxon>Cavenderiaceae</taxon>
        <taxon>Cavenderia</taxon>
    </lineage>
</organism>
<dbReference type="AlphaFoldDB" id="F4QE71"/>
<dbReference type="OMA" id="SSCTNCI"/>
<dbReference type="InterPro" id="IPR034474">
    <property type="entry name" value="Methyltransferase_Class_D"/>
</dbReference>
<evidence type="ECO:0000313" key="2">
    <source>
        <dbReference type="Proteomes" id="UP000007797"/>
    </source>
</evidence>
<gene>
    <name evidence="1" type="ORF">DFA_11780</name>
</gene>
<dbReference type="PANTHER" id="PTHR43306">
    <property type="entry name" value="7,8-DIHYDRO-6-HYDROXYMETHYLPTERIN DIMETHYLTRANSFERASE"/>
    <property type="match status" value="1"/>
</dbReference>
<dbReference type="OrthoDB" id="15442at2759"/>
<proteinExistence type="predicted"/>
<dbReference type="Proteomes" id="UP000007797">
    <property type="component" value="Unassembled WGS sequence"/>
</dbReference>
<evidence type="ECO:0000313" key="1">
    <source>
        <dbReference type="EMBL" id="EGG14018.1"/>
    </source>
</evidence>
<keyword evidence="2" id="KW-1185">Reference proteome</keyword>
<protein>
    <submittedName>
        <fullName evidence="1">Uncharacterized protein</fullName>
    </submittedName>
</protein>
<reference evidence="2" key="1">
    <citation type="journal article" date="2011" name="Genome Res.">
        <title>Phylogeny-wide analysis of social amoeba genomes highlights ancient origins for complex intercellular communication.</title>
        <authorList>
            <person name="Heidel A.J."/>
            <person name="Lawal H.M."/>
            <person name="Felder M."/>
            <person name="Schilde C."/>
            <person name="Helps N.R."/>
            <person name="Tunggal B."/>
            <person name="Rivero F."/>
            <person name="John U."/>
            <person name="Schleicher M."/>
            <person name="Eichinger L."/>
            <person name="Platzer M."/>
            <person name="Noegel A.A."/>
            <person name="Schaap P."/>
            <person name="Gloeckner G."/>
        </authorList>
    </citation>
    <scope>NUCLEOTIDE SEQUENCE [LARGE SCALE GENOMIC DNA]</scope>
    <source>
        <strain evidence="2">SH3</strain>
    </source>
</reference>
<dbReference type="PANTHER" id="PTHR43306:SF1">
    <property type="entry name" value="7,8-DIHYDRO-6-HYDROXYMETHYLPTERIN DIMETHYLTRANSFERASE"/>
    <property type="match status" value="1"/>
</dbReference>
<dbReference type="GeneID" id="14865412"/>
<dbReference type="KEGG" id="dfa:DFA_11780"/>
<name>F4QE71_CACFS</name>
<dbReference type="RefSeq" id="XP_004350726.1">
    <property type="nucleotide sequence ID" value="XM_004350675.1"/>
</dbReference>
<accession>F4QE71</accession>
<sequence>MTSTTSTTSSLGMIKEDIIYSTKTYCSRCTLIDRKGLILNDAQVVSRDNKVYLKSLCVHHPSNYTLICSSLEFFNRMSSYNSIELNKSIKDIEDTIISRISSNSSSAPSPFTPQQSLALELNIFQQGTFLTNDQILSNLQYFQSMYPKNRKFVLKIMAKGTNDIVTINSIVIFIANTLKGYPILLEVTVERLGQIGKLPDSSFLLGKVYPALKYFLKRGDEDLFAKDLNALLQVLSQYNGIQAVITIAVERPFANLSSILHLLRSKNELIRFIILSLERPPKDLYQSLQQRVEKDIQAEKQSQPLPTPEQTSQDIINNNDPYELIQEIERATNQTIASSDFFPINVGSALEPMLSLMGYGSFAIRPNPFCGFGTCLMNTDSHTSRPINRLFNIGKFYKEILPILPQIEEKIGFINGLRLKSIIKSCHYDNVLLPNIFDYFTEKSKADITKRVIDKTQILIIHNNMDIASLDLRRRCNCAINTKTKDNNFVSSCTGCI</sequence>